<dbReference type="EMBL" id="LTAY01000037">
    <property type="protein sequence ID" value="OPX47860.1"/>
    <property type="molecule type" value="Genomic_DNA"/>
</dbReference>
<evidence type="ECO:0000313" key="2">
    <source>
        <dbReference type="Proteomes" id="UP000191448"/>
    </source>
</evidence>
<reference evidence="1 2" key="1">
    <citation type="submission" date="2016-02" db="EMBL/GenBank/DDBJ databases">
        <title>Genome sequence of Clostridium thermobutyricum DSM 4928.</title>
        <authorList>
            <person name="Poehlein A."/>
            <person name="Daniel R."/>
        </authorList>
    </citation>
    <scope>NUCLEOTIDE SEQUENCE [LARGE SCALE GENOMIC DNA]</scope>
    <source>
        <strain evidence="1 2">DSM 4928</strain>
    </source>
</reference>
<dbReference type="AlphaFoldDB" id="A0A1V4SV14"/>
<dbReference type="Proteomes" id="UP000191448">
    <property type="component" value="Unassembled WGS sequence"/>
</dbReference>
<comment type="caution">
    <text evidence="1">The sequence shown here is derived from an EMBL/GenBank/DDBJ whole genome shotgun (WGS) entry which is preliminary data.</text>
</comment>
<accession>A0A1V4SV14</accession>
<protein>
    <submittedName>
        <fullName evidence="1">Uncharacterized protein</fullName>
    </submittedName>
</protein>
<dbReference type="OrthoDB" id="9937588at2"/>
<name>A0A1V4SV14_9CLOT</name>
<proteinExistence type="predicted"/>
<dbReference type="RefSeq" id="WP_080022645.1">
    <property type="nucleotide sequence ID" value="NZ_LTAY01000037.1"/>
</dbReference>
<evidence type="ECO:0000313" key="1">
    <source>
        <dbReference type="EMBL" id="OPX47860.1"/>
    </source>
</evidence>
<sequence length="60" mass="7341">MVSKKDLYNTLELRFKKEDQLHLDLYKYLEEKGRIIGKDKYLLQLLYEDYIRNNGDKSIK</sequence>
<gene>
    <name evidence="1" type="ORF">CLTHE_14310</name>
</gene>
<organism evidence="1 2">
    <name type="scientific">Clostridium thermobutyricum DSM 4928</name>
    <dbReference type="NCBI Taxonomy" id="1121339"/>
    <lineage>
        <taxon>Bacteria</taxon>
        <taxon>Bacillati</taxon>
        <taxon>Bacillota</taxon>
        <taxon>Clostridia</taxon>
        <taxon>Eubacteriales</taxon>
        <taxon>Clostridiaceae</taxon>
        <taxon>Clostridium</taxon>
    </lineage>
</organism>